<dbReference type="STRING" id="196109.A0A136JDN9"/>
<feature type="compositionally biased region" description="Low complexity" evidence="1">
    <location>
        <begin position="127"/>
        <end position="138"/>
    </location>
</feature>
<feature type="compositionally biased region" description="Polar residues" evidence="1">
    <location>
        <begin position="64"/>
        <end position="75"/>
    </location>
</feature>
<dbReference type="InParanoid" id="A0A136JDN9"/>
<evidence type="ECO:0000313" key="3">
    <source>
        <dbReference type="Proteomes" id="UP000070501"/>
    </source>
</evidence>
<dbReference type="OrthoDB" id="125347at2759"/>
<evidence type="ECO:0000256" key="1">
    <source>
        <dbReference type="SAM" id="MobiDB-lite"/>
    </source>
</evidence>
<feature type="region of interest" description="Disordered" evidence="1">
    <location>
        <begin position="1"/>
        <end position="115"/>
    </location>
</feature>
<feature type="compositionally biased region" description="Polar residues" evidence="1">
    <location>
        <begin position="1"/>
        <end position="14"/>
    </location>
</feature>
<reference evidence="3" key="1">
    <citation type="submission" date="2016-02" db="EMBL/GenBank/DDBJ databases">
        <title>Draft genome sequence of Microdochium bolleyi, a fungal endophyte of beachgrass.</title>
        <authorList>
            <consortium name="DOE Joint Genome Institute"/>
            <person name="David A.S."/>
            <person name="May G."/>
            <person name="Haridas S."/>
            <person name="Lim J."/>
            <person name="Wang M."/>
            <person name="Labutti K."/>
            <person name="Lipzen A."/>
            <person name="Barry K."/>
            <person name="Grigoriev I.V."/>
        </authorList>
    </citation>
    <scope>NUCLEOTIDE SEQUENCE [LARGE SCALE GENOMIC DNA]</scope>
    <source>
        <strain evidence="3">J235TASD1</strain>
    </source>
</reference>
<dbReference type="EMBL" id="KQ964246">
    <property type="protein sequence ID" value="KXJ95281.1"/>
    <property type="molecule type" value="Genomic_DNA"/>
</dbReference>
<organism evidence="2 3">
    <name type="scientific">Microdochium bolleyi</name>
    <dbReference type="NCBI Taxonomy" id="196109"/>
    <lineage>
        <taxon>Eukaryota</taxon>
        <taxon>Fungi</taxon>
        <taxon>Dikarya</taxon>
        <taxon>Ascomycota</taxon>
        <taxon>Pezizomycotina</taxon>
        <taxon>Sordariomycetes</taxon>
        <taxon>Xylariomycetidae</taxon>
        <taxon>Xylariales</taxon>
        <taxon>Microdochiaceae</taxon>
        <taxon>Microdochium</taxon>
    </lineage>
</organism>
<dbReference type="Proteomes" id="UP000070501">
    <property type="component" value="Unassembled WGS sequence"/>
</dbReference>
<dbReference type="AlphaFoldDB" id="A0A136JDN9"/>
<evidence type="ECO:0000313" key="2">
    <source>
        <dbReference type="EMBL" id="KXJ95281.1"/>
    </source>
</evidence>
<name>A0A136JDN9_9PEZI</name>
<feature type="non-terminal residue" evidence="2">
    <location>
        <position position="168"/>
    </location>
</feature>
<protein>
    <submittedName>
        <fullName evidence="2">Uncharacterized protein</fullName>
    </submittedName>
</protein>
<proteinExistence type="predicted"/>
<feature type="compositionally biased region" description="Polar residues" evidence="1">
    <location>
        <begin position="82"/>
        <end position="115"/>
    </location>
</feature>
<accession>A0A136JDN9</accession>
<keyword evidence="3" id="KW-1185">Reference proteome</keyword>
<feature type="region of interest" description="Disordered" evidence="1">
    <location>
        <begin position="120"/>
        <end position="139"/>
    </location>
</feature>
<gene>
    <name evidence="2" type="ORF">Micbo1qcDRAFT_157146</name>
</gene>
<sequence>MPDADLQQSLSSAPGMSDEPIQYMETDDPELVLQNALRALQQEEADAEAEAAVIREERSRQDQQQHGQTPTVSNNNGGGFSTPISSHTRGASTSQQQQQHRFTPTSSDQQQQQHLSNANNASGLQLTPISSSVPVSSTDKPVRCPFCVNQRMLRTIKEAVEHLSTHVV</sequence>
<feature type="compositionally biased region" description="Basic and acidic residues" evidence="1">
    <location>
        <begin position="53"/>
        <end position="63"/>
    </location>
</feature>